<keyword evidence="3" id="KW-1185">Reference proteome</keyword>
<sequence length="399" mass="41555">MTARPGRARAAELVCCSTEPLPDRPTLTTPPRLRAAPPVEARRGRFSAQPWAGLGGTVLTVAAFAVLAFGTGDTRTSLLVLGPLALFALPAVAMVAFWWNDWPGSRLPTPWTGVIDTVLVAAFAVVLTIAGQAVVERSDLRGVFQADPGGGAPATFPATLPLAAAVFTATLQLTLVSERWPLNRLSRLPSGLAALALSWAIGAAAYFLLVNHEAVPAAERSAAGLRDPGGPVPAPDFGAALVAVGVWQTVVFIGLRGWPVHAIARRAPRLLAGNVLVIALGAVTYVLLREAAGWRPAAIGAACGCVITGVLITAMLFDGWPASRLPTVPGRVLTLVLSALVAFAIDRALYAYAGTVAWTRATADDWVTTAALSFLSVGVILHVGIGRRWPFTPAGDPEE</sequence>
<feature type="transmembrane region" description="Helical" evidence="1">
    <location>
        <begin position="237"/>
        <end position="258"/>
    </location>
</feature>
<proteinExistence type="predicted"/>
<feature type="transmembrane region" description="Helical" evidence="1">
    <location>
        <begin position="111"/>
        <end position="134"/>
    </location>
</feature>
<feature type="transmembrane region" description="Helical" evidence="1">
    <location>
        <begin position="366"/>
        <end position="385"/>
    </location>
</feature>
<dbReference type="AlphaFoldDB" id="A0A239NPN9"/>
<evidence type="ECO:0000313" key="2">
    <source>
        <dbReference type="EMBL" id="SNT56334.1"/>
    </source>
</evidence>
<keyword evidence="1" id="KW-1133">Transmembrane helix</keyword>
<evidence type="ECO:0000313" key="3">
    <source>
        <dbReference type="Proteomes" id="UP000198318"/>
    </source>
</evidence>
<evidence type="ECO:0000256" key="1">
    <source>
        <dbReference type="SAM" id="Phobius"/>
    </source>
</evidence>
<dbReference type="OrthoDB" id="3807924at2"/>
<organism evidence="2 3">
    <name type="scientific">Actinomadura meyerae</name>
    <dbReference type="NCBI Taxonomy" id="240840"/>
    <lineage>
        <taxon>Bacteria</taxon>
        <taxon>Bacillati</taxon>
        <taxon>Actinomycetota</taxon>
        <taxon>Actinomycetes</taxon>
        <taxon>Streptosporangiales</taxon>
        <taxon>Thermomonosporaceae</taxon>
        <taxon>Actinomadura</taxon>
    </lineage>
</organism>
<feature type="transmembrane region" description="Helical" evidence="1">
    <location>
        <begin position="51"/>
        <end position="72"/>
    </location>
</feature>
<feature type="transmembrane region" description="Helical" evidence="1">
    <location>
        <begin position="78"/>
        <end position="99"/>
    </location>
</feature>
<dbReference type="EMBL" id="FZOR01000045">
    <property type="protein sequence ID" value="SNT56334.1"/>
    <property type="molecule type" value="Genomic_DNA"/>
</dbReference>
<keyword evidence="1" id="KW-0812">Transmembrane</keyword>
<gene>
    <name evidence="2" type="ORF">SAMN05443665_10459</name>
</gene>
<keyword evidence="1" id="KW-0472">Membrane</keyword>
<dbReference type="RefSeq" id="WP_089330054.1">
    <property type="nucleotide sequence ID" value="NZ_FZOR01000045.1"/>
</dbReference>
<feature type="transmembrane region" description="Helical" evidence="1">
    <location>
        <begin position="332"/>
        <end position="354"/>
    </location>
</feature>
<accession>A0A239NPN9</accession>
<protein>
    <submittedName>
        <fullName evidence="2">Uncharacterized protein</fullName>
    </submittedName>
</protein>
<feature type="transmembrane region" description="Helical" evidence="1">
    <location>
        <begin position="294"/>
        <end position="320"/>
    </location>
</feature>
<dbReference type="Proteomes" id="UP000198318">
    <property type="component" value="Unassembled WGS sequence"/>
</dbReference>
<feature type="transmembrane region" description="Helical" evidence="1">
    <location>
        <begin position="270"/>
        <end position="288"/>
    </location>
</feature>
<feature type="transmembrane region" description="Helical" evidence="1">
    <location>
        <begin position="154"/>
        <end position="176"/>
    </location>
</feature>
<name>A0A239NPN9_9ACTN</name>
<feature type="transmembrane region" description="Helical" evidence="1">
    <location>
        <begin position="188"/>
        <end position="209"/>
    </location>
</feature>
<reference evidence="2 3" key="1">
    <citation type="submission" date="2017-06" db="EMBL/GenBank/DDBJ databases">
        <authorList>
            <person name="Kim H.J."/>
            <person name="Triplett B.A."/>
        </authorList>
    </citation>
    <scope>NUCLEOTIDE SEQUENCE [LARGE SCALE GENOMIC DNA]</scope>
    <source>
        <strain evidence="2 3">DSM 44715</strain>
    </source>
</reference>